<protein>
    <recommendedName>
        <fullName evidence="6">Haloacetate dehalogenase</fullName>
    </recommendedName>
</protein>
<dbReference type="AlphaFoldDB" id="M4VQC0"/>
<dbReference type="InterPro" id="IPR036412">
    <property type="entry name" value="HAD-like_sf"/>
</dbReference>
<dbReference type="EMBL" id="CP003537">
    <property type="protein sequence ID" value="AGH95354.1"/>
    <property type="molecule type" value="Genomic_DNA"/>
</dbReference>
<proteinExistence type="inferred from homology"/>
<organism evidence="4 5">
    <name type="scientific">Pseudobdellovibrio exovorus JSS</name>
    <dbReference type="NCBI Taxonomy" id="1184267"/>
    <lineage>
        <taxon>Bacteria</taxon>
        <taxon>Pseudomonadati</taxon>
        <taxon>Bdellovibrionota</taxon>
        <taxon>Bdellovibrionia</taxon>
        <taxon>Bdellovibrionales</taxon>
        <taxon>Pseudobdellovibrionaceae</taxon>
        <taxon>Pseudobdellovibrio</taxon>
    </lineage>
</organism>
<evidence type="ECO:0000256" key="3">
    <source>
        <dbReference type="SAM" id="SignalP"/>
    </source>
</evidence>
<feature type="chain" id="PRO_5004060417" description="Haloacetate dehalogenase" evidence="3">
    <location>
        <begin position="20"/>
        <end position="247"/>
    </location>
</feature>
<dbReference type="PATRIC" id="fig|1184267.3.peg.1151"/>
<evidence type="ECO:0000256" key="2">
    <source>
        <dbReference type="ARBA" id="ARBA00022801"/>
    </source>
</evidence>
<dbReference type="RefSeq" id="WP_015469844.1">
    <property type="nucleotide sequence ID" value="NC_020813.1"/>
</dbReference>
<dbReference type="Pfam" id="PF00702">
    <property type="entry name" value="Hydrolase"/>
    <property type="match status" value="1"/>
</dbReference>
<dbReference type="GO" id="GO:0019120">
    <property type="term" value="F:hydrolase activity, acting on acid halide bonds, in C-halide compounds"/>
    <property type="evidence" value="ECO:0007669"/>
    <property type="project" value="InterPro"/>
</dbReference>
<dbReference type="SFLD" id="SFLDS00003">
    <property type="entry name" value="Haloacid_Dehalogenase"/>
    <property type="match status" value="1"/>
</dbReference>
<dbReference type="CDD" id="cd02588">
    <property type="entry name" value="HAD_L2-DEX"/>
    <property type="match status" value="1"/>
</dbReference>
<dbReference type="NCBIfam" id="TIGR01493">
    <property type="entry name" value="HAD-SF-IA-v2"/>
    <property type="match status" value="1"/>
</dbReference>
<dbReference type="PRINTS" id="PR00413">
    <property type="entry name" value="HADHALOGNASE"/>
</dbReference>
<comment type="similarity">
    <text evidence="1">Belongs to the HAD-like hydrolase superfamily. S-2-haloalkanoic acid dehalogenase family.</text>
</comment>
<dbReference type="OrthoDB" id="9800058at2"/>
<dbReference type="InterPro" id="IPR023198">
    <property type="entry name" value="PGP-like_dom2"/>
</dbReference>
<dbReference type="HOGENOM" id="CLU_045011_3_1_7"/>
<dbReference type="Proteomes" id="UP000012040">
    <property type="component" value="Chromosome"/>
</dbReference>
<dbReference type="InterPro" id="IPR051540">
    <property type="entry name" value="S-2-haloacid_dehalogenase"/>
</dbReference>
<dbReference type="Gene3D" id="1.10.150.240">
    <property type="entry name" value="Putative phosphatase, domain 2"/>
    <property type="match status" value="1"/>
</dbReference>
<feature type="signal peptide" evidence="3">
    <location>
        <begin position="1"/>
        <end position="19"/>
    </location>
</feature>
<gene>
    <name evidence="4" type="ORF">A11Q_1138</name>
</gene>
<dbReference type="PANTHER" id="PTHR43316:SF3">
    <property type="entry name" value="HALOACID DEHALOGENASE, TYPE II (AFU_ORTHOLOGUE AFUA_2G07750)-RELATED"/>
    <property type="match status" value="1"/>
</dbReference>
<accession>M4VQC0</accession>
<dbReference type="NCBIfam" id="TIGR01428">
    <property type="entry name" value="HAD_type_II"/>
    <property type="match status" value="1"/>
</dbReference>
<dbReference type="SUPFAM" id="SSF56784">
    <property type="entry name" value="HAD-like"/>
    <property type="match status" value="1"/>
</dbReference>
<reference evidence="4 5" key="1">
    <citation type="journal article" date="2013" name="ISME J.">
        <title>By their genes ye shall know them: genomic signatures of predatory bacteria.</title>
        <authorList>
            <person name="Pasternak Z."/>
            <person name="Pietrokovski S."/>
            <person name="Rotem O."/>
            <person name="Gophna U."/>
            <person name="Lurie-Weinberger M.N."/>
            <person name="Jurkevitch E."/>
        </authorList>
    </citation>
    <scope>NUCLEOTIDE SEQUENCE [LARGE SCALE GENOMIC DNA]</scope>
    <source>
        <strain evidence="4 5">JSS</strain>
    </source>
</reference>
<evidence type="ECO:0000313" key="5">
    <source>
        <dbReference type="Proteomes" id="UP000012040"/>
    </source>
</evidence>
<dbReference type="eggNOG" id="COG1011">
    <property type="taxonomic scope" value="Bacteria"/>
</dbReference>
<dbReference type="STRING" id="1184267.A11Q_1138"/>
<dbReference type="SFLD" id="SFLDG01129">
    <property type="entry name" value="C1.5:_HAD__Beta-PGM__Phosphata"/>
    <property type="match status" value="1"/>
</dbReference>
<keyword evidence="2" id="KW-0378">Hydrolase</keyword>
<keyword evidence="3" id="KW-0732">Signal</keyword>
<dbReference type="KEGG" id="bex:A11Q_1138"/>
<dbReference type="PANTHER" id="PTHR43316">
    <property type="entry name" value="HYDROLASE, HALOACID DELAHOGENASE-RELATED"/>
    <property type="match status" value="1"/>
</dbReference>
<sequence length="247" mass="28514">MKFLMVVFLALFGSSYVEAKNDIKVIAFDAFPVFDPRPIFKTVQELFPEKADKLVEVWQAKQFSYTWLRTSGEQYKDFYQVTEDALVYAAKNVKVDLTEKQKQQIMGEYLKLKPWPDAMDALQKLKDKKYKITFLSNFTEEMLKSNLKSSKLEKLFSPLLLSTDLAKAFKPSPKAYNLAIEHFGVKKKEVLFVAFAPWDAAGAKWFGYPTFWVNRSSFPPEELGAEVDGMGKNLEDLVRYMETTSEK</sequence>
<evidence type="ECO:0000313" key="4">
    <source>
        <dbReference type="EMBL" id="AGH95354.1"/>
    </source>
</evidence>
<dbReference type="Gene3D" id="3.40.50.1000">
    <property type="entry name" value="HAD superfamily/HAD-like"/>
    <property type="match status" value="1"/>
</dbReference>
<dbReference type="InterPro" id="IPR023214">
    <property type="entry name" value="HAD_sf"/>
</dbReference>
<keyword evidence="5" id="KW-1185">Reference proteome</keyword>
<dbReference type="InterPro" id="IPR006328">
    <property type="entry name" value="2-HAD"/>
</dbReference>
<name>M4VQC0_9BACT</name>
<evidence type="ECO:0000256" key="1">
    <source>
        <dbReference type="ARBA" id="ARBA00008106"/>
    </source>
</evidence>
<evidence type="ECO:0008006" key="6">
    <source>
        <dbReference type="Google" id="ProtNLM"/>
    </source>
</evidence>
<dbReference type="InterPro" id="IPR006439">
    <property type="entry name" value="HAD-SF_hydro_IA"/>
</dbReference>